<keyword evidence="5" id="KW-1185">Reference proteome</keyword>
<dbReference type="EC" id="3.6.1.9" evidence="3"/>
<comment type="cofactor">
    <cofactor evidence="1 3">
        <name>a divalent metal cation</name>
        <dbReference type="ChEBI" id="CHEBI:60240"/>
    </cofactor>
</comment>
<comment type="function">
    <text evidence="3">Nucleoside triphosphate pyrophosphatase that hydrolyzes dTTP and UTP. May have a dual role in cell division arrest and in preventing the incorporation of modified nucleotides into cellular nucleic acids.</text>
</comment>
<comment type="catalytic activity">
    <reaction evidence="3">
        <text>dTTP + H2O = dTMP + diphosphate + H(+)</text>
        <dbReference type="Rhea" id="RHEA:28534"/>
        <dbReference type="ChEBI" id="CHEBI:15377"/>
        <dbReference type="ChEBI" id="CHEBI:15378"/>
        <dbReference type="ChEBI" id="CHEBI:33019"/>
        <dbReference type="ChEBI" id="CHEBI:37568"/>
        <dbReference type="ChEBI" id="CHEBI:63528"/>
        <dbReference type="EC" id="3.6.1.9"/>
    </reaction>
</comment>
<dbReference type="RefSeq" id="WP_090927099.1">
    <property type="nucleotide sequence ID" value="NZ_FOTY01000013.1"/>
</dbReference>
<evidence type="ECO:0000313" key="4">
    <source>
        <dbReference type="EMBL" id="SFM06315.1"/>
    </source>
</evidence>
<evidence type="ECO:0000256" key="2">
    <source>
        <dbReference type="ARBA" id="ARBA00022801"/>
    </source>
</evidence>
<dbReference type="GO" id="GO:0009117">
    <property type="term" value="P:nucleotide metabolic process"/>
    <property type="evidence" value="ECO:0007669"/>
    <property type="project" value="UniProtKB-KW"/>
</dbReference>
<dbReference type="CDD" id="cd00555">
    <property type="entry name" value="Maf"/>
    <property type="match status" value="1"/>
</dbReference>
<dbReference type="NCBIfam" id="TIGR00172">
    <property type="entry name" value="maf"/>
    <property type="match status" value="1"/>
</dbReference>
<dbReference type="Pfam" id="PF02545">
    <property type="entry name" value="Maf"/>
    <property type="match status" value="1"/>
</dbReference>
<dbReference type="Proteomes" id="UP000199668">
    <property type="component" value="Unassembled WGS sequence"/>
</dbReference>
<dbReference type="AlphaFoldDB" id="A0A1I4MTC2"/>
<evidence type="ECO:0000256" key="1">
    <source>
        <dbReference type="ARBA" id="ARBA00001968"/>
    </source>
</evidence>
<dbReference type="GO" id="GO:0036221">
    <property type="term" value="F:UTP diphosphatase activity"/>
    <property type="evidence" value="ECO:0007669"/>
    <property type="project" value="RHEA"/>
</dbReference>
<dbReference type="InterPro" id="IPR029001">
    <property type="entry name" value="ITPase-like_fam"/>
</dbReference>
<dbReference type="GO" id="GO:0036218">
    <property type="term" value="F:dTTP diphosphatase activity"/>
    <property type="evidence" value="ECO:0007669"/>
    <property type="project" value="RHEA"/>
</dbReference>
<keyword evidence="3" id="KW-0963">Cytoplasm</keyword>
<comment type="catalytic activity">
    <reaction evidence="3">
        <text>UTP + H2O = UMP + diphosphate + H(+)</text>
        <dbReference type="Rhea" id="RHEA:29395"/>
        <dbReference type="ChEBI" id="CHEBI:15377"/>
        <dbReference type="ChEBI" id="CHEBI:15378"/>
        <dbReference type="ChEBI" id="CHEBI:33019"/>
        <dbReference type="ChEBI" id="CHEBI:46398"/>
        <dbReference type="ChEBI" id="CHEBI:57865"/>
        <dbReference type="EC" id="3.6.1.9"/>
    </reaction>
</comment>
<sequence length="194" mass="21443">MSSLILASKSPRRSELLQKAGYTFTVRQAEGPETLPGGSAPEEAVQQLARRKAEEVLEHYPDSVVLAADTMISLDGRILGKPVSKEDARRTLEALSGRTHEVYTGAAVFTKRRKSVFFVKTEVRFCPLDTDLIQSYLATAEPYDKAGSYAVQGQGSLFVEAVQGDFYNVMGLPVSRLSRELRLFHIVPSFPPTY</sequence>
<dbReference type="PANTHER" id="PTHR43213:SF5">
    <property type="entry name" value="BIFUNCTIONAL DTTP_UTP PYROPHOSPHATASE_METHYLTRANSFERASE PROTEIN-RELATED"/>
    <property type="match status" value="1"/>
</dbReference>
<keyword evidence="3" id="KW-0546">Nucleotide metabolism</keyword>
<comment type="subcellular location">
    <subcellularLocation>
        <location evidence="3">Cytoplasm</location>
    </subcellularLocation>
</comment>
<feature type="active site" description="Proton acceptor" evidence="3">
    <location>
        <position position="69"/>
    </location>
</feature>
<feature type="site" description="Important for substrate specificity" evidence="3">
    <location>
        <position position="70"/>
    </location>
</feature>
<comment type="caution">
    <text evidence="3">Lacks conserved residue(s) required for the propagation of feature annotation.</text>
</comment>
<evidence type="ECO:0000256" key="3">
    <source>
        <dbReference type="HAMAP-Rule" id="MF_00528"/>
    </source>
</evidence>
<comment type="similarity">
    <text evidence="3">Belongs to the Maf family. YhdE subfamily.</text>
</comment>
<evidence type="ECO:0000313" key="5">
    <source>
        <dbReference type="Proteomes" id="UP000199668"/>
    </source>
</evidence>
<dbReference type="EMBL" id="FOTY01000013">
    <property type="protein sequence ID" value="SFM06315.1"/>
    <property type="molecule type" value="Genomic_DNA"/>
</dbReference>
<feature type="site" description="Important for substrate specificity" evidence="3">
    <location>
        <position position="152"/>
    </location>
</feature>
<name>A0A1I4MTC2_9BACI</name>
<proteinExistence type="inferred from homology"/>
<organism evidence="4 5">
    <name type="scientific">Salibacterium qingdaonense</name>
    <dbReference type="NCBI Taxonomy" id="266892"/>
    <lineage>
        <taxon>Bacteria</taxon>
        <taxon>Bacillati</taxon>
        <taxon>Bacillota</taxon>
        <taxon>Bacilli</taxon>
        <taxon>Bacillales</taxon>
        <taxon>Bacillaceae</taxon>
    </lineage>
</organism>
<accession>A0A1I4MTC2</accession>
<dbReference type="SUPFAM" id="SSF52972">
    <property type="entry name" value="ITPase-like"/>
    <property type="match status" value="1"/>
</dbReference>
<reference evidence="4 5" key="1">
    <citation type="submission" date="2016-10" db="EMBL/GenBank/DDBJ databases">
        <authorList>
            <person name="de Groot N.N."/>
        </authorList>
    </citation>
    <scope>NUCLEOTIDE SEQUENCE [LARGE SCALE GENOMIC DNA]</scope>
    <source>
        <strain evidence="4 5">CGMCC 1.6134</strain>
    </source>
</reference>
<dbReference type="STRING" id="266892.SAMN04488054_11340"/>
<dbReference type="InterPro" id="IPR003697">
    <property type="entry name" value="Maf-like"/>
</dbReference>
<keyword evidence="2 3" id="KW-0378">Hydrolase</keyword>
<gene>
    <name evidence="4" type="ORF">SAMN04488054_11340</name>
</gene>
<dbReference type="HAMAP" id="MF_00528">
    <property type="entry name" value="Maf"/>
    <property type="match status" value="1"/>
</dbReference>
<protein>
    <recommendedName>
        <fullName evidence="3">dTTP/UTP pyrophosphatase</fullName>
        <shortName evidence="3">dTTPase/UTPase</shortName>
        <ecNumber evidence="3">3.6.1.9</ecNumber>
    </recommendedName>
    <alternativeName>
        <fullName evidence="3">Nucleoside triphosphate pyrophosphatase</fullName>
    </alternativeName>
    <alternativeName>
        <fullName evidence="3">Nucleotide pyrophosphatase</fullName>
        <shortName evidence="3">Nucleotide PPase</shortName>
    </alternativeName>
</protein>
<feature type="site" description="Important for substrate specificity" evidence="3">
    <location>
        <position position="12"/>
    </location>
</feature>
<dbReference type="PANTHER" id="PTHR43213">
    <property type="entry name" value="BIFUNCTIONAL DTTP/UTP PYROPHOSPHATASE/METHYLTRANSFERASE PROTEIN-RELATED"/>
    <property type="match status" value="1"/>
</dbReference>
<dbReference type="PIRSF" id="PIRSF006305">
    <property type="entry name" value="Maf"/>
    <property type="match status" value="1"/>
</dbReference>
<dbReference type="GO" id="GO:0005737">
    <property type="term" value="C:cytoplasm"/>
    <property type="evidence" value="ECO:0007669"/>
    <property type="project" value="UniProtKB-SubCell"/>
</dbReference>
<dbReference type="Gene3D" id="3.90.950.10">
    <property type="match status" value="1"/>
</dbReference>
<dbReference type="OrthoDB" id="9807767at2"/>